<evidence type="ECO:0000256" key="1">
    <source>
        <dbReference type="ARBA" id="ARBA00010088"/>
    </source>
</evidence>
<accession>A0A327STG3</accession>
<gene>
    <name evidence="4" type="ORF">LY11_01871</name>
</gene>
<reference evidence="4 5" key="1">
    <citation type="submission" date="2018-06" db="EMBL/GenBank/DDBJ databases">
        <title>Genomic Encyclopedia of Archaeal and Bacterial Type Strains, Phase II (KMG-II): from individual species to whole genera.</title>
        <authorList>
            <person name="Goeker M."/>
        </authorList>
    </citation>
    <scope>NUCLEOTIDE SEQUENCE [LARGE SCALE GENOMIC DNA]</scope>
    <source>
        <strain evidence="4 5">DSM 14825</strain>
    </source>
</reference>
<comment type="caution">
    <text evidence="4">The sequence shown here is derived from an EMBL/GenBank/DDBJ whole genome shotgun (WGS) entry which is preliminary data.</text>
</comment>
<dbReference type="PANTHER" id="PTHR42886">
    <property type="entry name" value="RE40534P-RELATED"/>
    <property type="match status" value="1"/>
</dbReference>
<evidence type="ECO:0000256" key="2">
    <source>
        <dbReference type="ARBA" id="ARBA00022801"/>
    </source>
</evidence>
<protein>
    <submittedName>
        <fullName evidence="4">Proline iminopeptidase</fullName>
    </submittedName>
</protein>
<evidence type="ECO:0000313" key="4">
    <source>
        <dbReference type="EMBL" id="RAJ32188.1"/>
    </source>
</evidence>
<dbReference type="Gene3D" id="3.40.50.1820">
    <property type="entry name" value="alpha/beta hydrolase"/>
    <property type="match status" value="1"/>
</dbReference>
<dbReference type="GO" id="GO:0008233">
    <property type="term" value="F:peptidase activity"/>
    <property type="evidence" value="ECO:0007669"/>
    <property type="project" value="InterPro"/>
</dbReference>
<dbReference type="RefSeq" id="WP_170132658.1">
    <property type="nucleotide sequence ID" value="NZ_QLLR01000006.1"/>
</dbReference>
<dbReference type="PRINTS" id="PR00111">
    <property type="entry name" value="ABHYDROLASE"/>
</dbReference>
<dbReference type="InterPro" id="IPR002410">
    <property type="entry name" value="Peptidase_S33"/>
</dbReference>
<organism evidence="4 5">
    <name type="scientific">Pedobacter cryoconitis</name>
    <dbReference type="NCBI Taxonomy" id="188932"/>
    <lineage>
        <taxon>Bacteria</taxon>
        <taxon>Pseudomonadati</taxon>
        <taxon>Bacteroidota</taxon>
        <taxon>Sphingobacteriia</taxon>
        <taxon>Sphingobacteriales</taxon>
        <taxon>Sphingobacteriaceae</taxon>
        <taxon>Pedobacter</taxon>
    </lineage>
</organism>
<dbReference type="InterPro" id="IPR000073">
    <property type="entry name" value="AB_hydrolase_1"/>
</dbReference>
<evidence type="ECO:0000259" key="3">
    <source>
        <dbReference type="Pfam" id="PF00561"/>
    </source>
</evidence>
<dbReference type="PRINTS" id="PR00793">
    <property type="entry name" value="PROAMNOPTASE"/>
</dbReference>
<dbReference type="PANTHER" id="PTHR42886:SF29">
    <property type="entry name" value="PUMMELIG, ISOFORM A"/>
    <property type="match status" value="1"/>
</dbReference>
<keyword evidence="2" id="KW-0378">Hydrolase</keyword>
<name>A0A327STG3_9SPHI</name>
<proteinExistence type="inferred from homology"/>
<comment type="similarity">
    <text evidence="1">Belongs to the peptidase S33 family.</text>
</comment>
<dbReference type="InterPro" id="IPR029058">
    <property type="entry name" value="AB_hydrolase_fold"/>
</dbReference>
<evidence type="ECO:0000313" key="5">
    <source>
        <dbReference type="Proteomes" id="UP000249754"/>
    </source>
</evidence>
<feature type="domain" description="AB hydrolase-1" evidence="3">
    <location>
        <begin position="32"/>
        <end position="292"/>
    </location>
</feature>
<sequence length="308" mass="34832">MKYTFFFIFFFSCFFVNGQSLYTKAYGHSKNKPVIFIHGGPGSSVRAFEVTTAQKLASQGFYVVLYDRRGEGLSKDEKAQYNFQQTFDDLNGIYKKFSLKKATLIGFSFGGIVATLYTEKYPQQVKSLVLVSSLLSQPETYKTILERSKVIYRAQNDSAGLSSVLAIEKMDPNSFEYRASCFKHSSVNGFFSTKNQSSLAKSLYAKLGSDSVYKNLSAHKTNAPVIGFWKSEQYSGMSIMPVLKRLQEKKVNIYALYGKDDGLFSTQQIMNLQNLVGTGQLKYLENCAHYLYTDQQTAFISSLTQWIK</sequence>
<dbReference type="Proteomes" id="UP000249754">
    <property type="component" value="Unassembled WGS sequence"/>
</dbReference>
<dbReference type="AlphaFoldDB" id="A0A327STG3"/>
<dbReference type="EMBL" id="QLLR01000006">
    <property type="protein sequence ID" value="RAJ32188.1"/>
    <property type="molecule type" value="Genomic_DNA"/>
</dbReference>
<dbReference type="Pfam" id="PF00561">
    <property type="entry name" value="Abhydrolase_1"/>
    <property type="match status" value="1"/>
</dbReference>
<dbReference type="SUPFAM" id="SSF53474">
    <property type="entry name" value="alpha/beta-Hydrolases"/>
    <property type="match status" value="1"/>
</dbReference>
<dbReference type="GO" id="GO:0006508">
    <property type="term" value="P:proteolysis"/>
    <property type="evidence" value="ECO:0007669"/>
    <property type="project" value="InterPro"/>
</dbReference>